<protein>
    <submittedName>
        <fullName evidence="1">Uncharacterized protein</fullName>
    </submittedName>
</protein>
<comment type="caution">
    <text evidence="1">The sequence shown here is derived from an EMBL/GenBank/DDBJ whole genome shotgun (WGS) entry which is preliminary data.</text>
</comment>
<evidence type="ECO:0000313" key="1">
    <source>
        <dbReference type="EMBL" id="RXH93613.1"/>
    </source>
</evidence>
<name>A0A498JIN1_MALDO</name>
<reference evidence="1 2" key="1">
    <citation type="submission" date="2018-10" db="EMBL/GenBank/DDBJ databases">
        <title>A high-quality apple genome assembly.</title>
        <authorList>
            <person name="Hu J."/>
        </authorList>
    </citation>
    <scope>NUCLEOTIDE SEQUENCE [LARGE SCALE GENOMIC DNA]</scope>
    <source>
        <strain evidence="2">cv. HFTH1</strain>
        <tissue evidence="1">Young leaf</tissue>
    </source>
</reference>
<dbReference type="EMBL" id="RDQH01000333">
    <property type="protein sequence ID" value="RXH93613.1"/>
    <property type="molecule type" value="Genomic_DNA"/>
</dbReference>
<proteinExistence type="predicted"/>
<accession>A0A498JIN1</accession>
<evidence type="ECO:0000313" key="2">
    <source>
        <dbReference type="Proteomes" id="UP000290289"/>
    </source>
</evidence>
<gene>
    <name evidence="1" type="ORF">DVH24_014189</name>
</gene>
<sequence>MFQQLEDNDIDVVCEESSGSNQEGENIHFNNDNGMNDVRDHITCTTSQLSGRQYMIKVLDMHNFIIMQSRNDKMFQQLEDNDIDVVCDESSRSNQGKNIHFNDDNVVDDFRNHIARSMKIFIVDCVYANMSGFLEPFHKEEVNVQKEQWNCSLDIHHYVMLLNDANECLRIVFLLKLMPNKNEFAVAYCTIHNFIIMQLRNDTMFQQFEDNLKTMILMWYVKKTCGRINNGKTYISTITML</sequence>
<dbReference type="Proteomes" id="UP000290289">
    <property type="component" value="Chromosome 7"/>
</dbReference>
<organism evidence="1 2">
    <name type="scientific">Malus domestica</name>
    <name type="common">Apple</name>
    <name type="synonym">Pyrus malus</name>
    <dbReference type="NCBI Taxonomy" id="3750"/>
    <lineage>
        <taxon>Eukaryota</taxon>
        <taxon>Viridiplantae</taxon>
        <taxon>Streptophyta</taxon>
        <taxon>Embryophyta</taxon>
        <taxon>Tracheophyta</taxon>
        <taxon>Spermatophyta</taxon>
        <taxon>Magnoliopsida</taxon>
        <taxon>eudicotyledons</taxon>
        <taxon>Gunneridae</taxon>
        <taxon>Pentapetalae</taxon>
        <taxon>rosids</taxon>
        <taxon>fabids</taxon>
        <taxon>Rosales</taxon>
        <taxon>Rosaceae</taxon>
        <taxon>Amygdaloideae</taxon>
        <taxon>Maleae</taxon>
        <taxon>Malus</taxon>
    </lineage>
</organism>
<dbReference type="AlphaFoldDB" id="A0A498JIN1"/>
<keyword evidence="2" id="KW-1185">Reference proteome</keyword>